<dbReference type="GO" id="GO:0000271">
    <property type="term" value="P:polysaccharide biosynthetic process"/>
    <property type="evidence" value="ECO:0007669"/>
    <property type="project" value="InterPro"/>
</dbReference>
<evidence type="ECO:0000256" key="1">
    <source>
        <dbReference type="ARBA" id="ARBA00006601"/>
    </source>
</evidence>
<comment type="similarity">
    <text evidence="1 4">Belongs to the UDP-glucose/GDP-mannose dehydrogenase family.</text>
</comment>
<keyword evidence="2" id="KW-0560">Oxidoreductase</keyword>
<protein>
    <recommendedName>
        <fullName evidence="5">UDP-glucose/GDP-mannose dehydrogenase C-terminal domain-containing protein</fullName>
    </recommendedName>
</protein>
<dbReference type="PANTHER" id="PTHR43491">
    <property type="entry name" value="UDP-N-ACETYL-D-MANNOSAMINE DEHYDROGENASE"/>
    <property type="match status" value="1"/>
</dbReference>
<dbReference type="GO" id="GO:0016616">
    <property type="term" value="F:oxidoreductase activity, acting on the CH-OH group of donors, NAD or NADP as acceptor"/>
    <property type="evidence" value="ECO:0007669"/>
    <property type="project" value="InterPro"/>
</dbReference>
<accession>A0A1G2LT35</accession>
<evidence type="ECO:0000313" key="7">
    <source>
        <dbReference type="Proteomes" id="UP000178302"/>
    </source>
</evidence>
<dbReference type="InterPro" id="IPR028359">
    <property type="entry name" value="UDP_ManNAc/GlcNAc_DH"/>
</dbReference>
<dbReference type="InterPro" id="IPR014027">
    <property type="entry name" value="UDP-Glc/GDP-Man_DH_C"/>
</dbReference>
<dbReference type="Pfam" id="PF03721">
    <property type="entry name" value="UDPG_MGDP_dh_N"/>
    <property type="match status" value="1"/>
</dbReference>
<reference evidence="6 7" key="1">
    <citation type="journal article" date="2016" name="Nat. Commun.">
        <title>Thousands of microbial genomes shed light on interconnected biogeochemical processes in an aquifer system.</title>
        <authorList>
            <person name="Anantharaman K."/>
            <person name="Brown C.T."/>
            <person name="Hug L.A."/>
            <person name="Sharon I."/>
            <person name="Castelle C.J."/>
            <person name="Probst A.J."/>
            <person name="Thomas B.C."/>
            <person name="Singh A."/>
            <person name="Wilkins M.J."/>
            <person name="Karaoz U."/>
            <person name="Brodie E.L."/>
            <person name="Williams K.H."/>
            <person name="Hubbard S.S."/>
            <person name="Banfield J.F."/>
        </authorList>
    </citation>
    <scope>NUCLEOTIDE SEQUENCE [LARGE SCALE GENOMIC DNA]</scope>
</reference>
<dbReference type="SMART" id="SM00984">
    <property type="entry name" value="UDPG_MGDP_dh_C"/>
    <property type="match status" value="1"/>
</dbReference>
<dbReference type="PIRSF" id="PIRSF000124">
    <property type="entry name" value="UDPglc_GDPman_dh"/>
    <property type="match status" value="1"/>
</dbReference>
<dbReference type="Pfam" id="PF03720">
    <property type="entry name" value="UDPG_MGDP_dh_C"/>
    <property type="match status" value="1"/>
</dbReference>
<evidence type="ECO:0000313" key="6">
    <source>
        <dbReference type="EMBL" id="OHA14713.1"/>
    </source>
</evidence>
<evidence type="ECO:0000256" key="2">
    <source>
        <dbReference type="ARBA" id="ARBA00023002"/>
    </source>
</evidence>
<dbReference type="EMBL" id="MHQZ01000005">
    <property type="protein sequence ID" value="OHA14713.1"/>
    <property type="molecule type" value="Genomic_DNA"/>
</dbReference>
<dbReference type="SUPFAM" id="SSF51735">
    <property type="entry name" value="NAD(P)-binding Rossmann-fold domains"/>
    <property type="match status" value="1"/>
</dbReference>
<dbReference type="NCBIfam" id="TIGR03026">
    <property type="entry name" value="NDP-sugDHase"/>
    <property type="match status" value="1"/>
</dbReference>
<dbReference type="InterPro" id="IPR008927">
    <property type="entry name" value="6-PGluconate_DH-like_C_sf"/>
</dbReference>
<sequence>MNENYGDVCILGLGYVGLTLAATLAELGFRVYGVDPDDDVLKSLRNQKAFFHEEGIDKLLEKHLGKSLFFQKRLGVSLAPYYIIAVSTPLDADNNVSFIQLKNTCFELGNVLRKRNLVILRSTVSVGASSEIVIPLLEKHSSLKVGDDFDFVFAPERTIEGAALKELLTLPQILGGFNQRAVDRAREFFLKLTPDVIAVNSLESAEMIKLISNTFRDLTFSFANAVSMACAKYNINPHEVIKAANLRYDRNHIPIPSPGVGGYCLTKDPRIFARSFKDLSDVTNLVEAGRVINSKMPHYVIKIMRDFFLIKKRKNLRGANISILGMAFKGNPPTSDIRFSPSMDVVNLLIKEGANLKAHDYVVPVETIKNLFIEAAESVEDAFEDSEAVIIMTNHPYYRHIDVTSLLRTMDKPALLFDPWQLHFLSDIQKISDIYYSNLGFNTFI</sequence>
<dbReference type="InterPro" id="IPR036220">
    <property type="entry name" value="UDP-Glc/GDP-Man_DH_C_sf"/>
</dbReference>
<gene>
    <name evidence="6" type="ORF">A2909_00075</name>
</gene>
<dbReference type="SUPFAM" id="SSF52413">
    <property type="entry name" value="UDP-glucose/GDP-mannose dehydrogenase C-terminal domain"/>
    <property type="match status" value="1"/>
</dbReference>
<dbReference type="SUPFAM" id="SSF48179">
    <property type="entry name" value="6-phosphogluconate dehydrogenase C-terminal domain-like"/>
    <property type="match status" value="1"/>
</dbReference>
<organism evidence="6 7">
    <name type="scientific">Candidatus Tagabacteria bacterium RIFCSPLOWO2_01_FULL_39_11</name>
    <dbReference type="NCBI Taxonomy" id="1802295"/>
    <lineage>
        <taxon>Bacteria</taxon>
        <taxon>Candidatus Tagaibacteriota</taxon>
    </lineage>
</organism>
<dbReference type="InterPro" id="IPR014026">
    <property type="entry name" value="UDP-Glc/GDP-Man_DH_dimer"/>
</dbReference>
<dbReference type="GO" id="GO:0051287">
    <property type="term" value="F:NAD binding"/>
    <property type="evidence" value="ECO:0007669"/>
    <property type="project" value="InterPro"/>
</dbReference>
<dbReference type="PIRSF" id="PIRSF500136">
    <property type="entry name" value="UDP_ManNAc_DH"/>
    <property type="match status" value="1"/>
</dbReference>
<dbReference type="InterPro" id="IPR001732">
    <property type="entry name" value="UDP-Glc/GDP-Man_DH_N"/>
</dbReference>
<keyword evidence="3" id="KW-0520">NAD</keyword>
<evidence type="ECO:0000256" key="4">
    <source>
        <dbReference type="PIRNR" id="PIRNR000124"/>
    </source>
</evidence>
<dbReference type="InterPro" id="IPR036291">
    <property type="entry name" value="NAD(P)-bd_dom_sf"/>
</dbReference>
<evidence type="ECO:0000259" key="5">
    <source>
        <dbReference type="SMART" id="SM00984"/>
    </source>
</evidence>
<dbReference type="Gene3D" id="3.40.50.720">
    <property type="entry name" value="NAD(P)-binding Rossmann-like Domain"/>
    <property type="match status" value="2"/>
</dbReference>
<name>A0A1G2LT35_9BACT</name>
<dbReference type="Pfam" id="PF00984">
    <property type="entry name" value="UDPG_MGDP_dh"/>
    <property type="match status" value="1"/>
</dbReference>
<dbReference type="InterPro" id="IPR017476">
    <property type="entry name" value="UDP-Glc/GDP-Man"/>
</dbReference>
<dbReference type="PANTHER" id="PTHR43491:SF2">
    <property type="entry name" value="UDP-N-ACETYL-D-MANNOSAMINE DEHYDROGENASE"/>
    <property type="match status" value="1"/>
</dbReference>
<dbReference type="Proteomes" id="UP000178302">
    <property type="component" value="Unassembled WGS sequence"/>
</dbReference>
<dbReference type="AlphaFoldDB" id="A0A1G2LT35"/>
<dbReference type="GO" id="GO:0016628">
    <property type="term" value="F:oxidoreductase activity, acting on the CH-CH group of donors, NAD or NADP as acceptor"/>
    <property type="evidence" value="ECO:0007669"/>
    <property type="project" value="InterPro"/>
</dbReference>
<proteinExistence type="inferred from homology"/>
<feature type="domain" description="UDP-glucose/GDP-mannose dehydrogenase C-terminal" evidence="5">
    <location>
        <begin position="322"/>
        <end position="425"/>
    </location>
</feature>
<comment type="caution">
    <text evidence="6">The sequence shown here is derived from an EMBL/GenBank/DDBJ whole genome shotgun (WGS) entry which is preliminary data.</text>
</comment>
<evidence type="ECO:0000256" key="3">
    <source>
        <dbReference type="ARBA" id="ARBA00023027"/>
    </source>
</evidence>